<dbReference type="InterPro" id="IPR031107">
    <property type="entry name" value="Small_HSP"/>
</dbReference>
<evidence type="ECO:0000313" key="5">
    <source>
        <dbReference type="Proteomes" id="UP000703893"/>
    </source>
</evidence>
<dbReference type="EMBL" id="VGJX01000240">
    <property type="protein sequence ID" value="MBM3274521.1"/>
    <property type="molecule type" value="Genomic_DNA"/>
</dbReference>
<comment type="similarity">
    <text evidence="1 2">Belongs to the small heat shock protein (HSP20) family.</text>
</comment>
<sequence>MDPRFRRNISPSLMRSLDEISQMFEQAFGERAATPTGHWLPSADVFETGDTYSISLDLPGVKQEDIRLGIEGNELTLSGERPYQEPAGGKAHKVERSYGSFQRTFQLPVNVNREGIKASLKEGVLTLRLPKKEEVKPKTINIEVDD</sequence>
<dbReference type="InterPro" id="IPR002068">
    <property type="entry name" value="A-crystallin/Hsp20_dom"/>
</dbReference>
<dbReference type="Gene3D" id="2.60.40.790">
    <property type="match status" value="1"/>
</dbReference>
<evidence type="ECO:0000259" key="3">
    <source>
        <dbReference type="PROSITE" id="PS01031"/>
    </source>
</evidence>
<gene>
    <name evidence="4" type="ORF">FJZ00_05180</name>
</gene>
<protein>
    <submittedName>
        <fullName evidence="4">Hsp20/alpha crystallin family protein</fullName>
    </submittedName>
</protein>
<dbReference type="PANTHER" id="PTHR11527">
    <property type="entry name" value="HEAT-SHOCK PROTEIN 20 FAMILY MEMBER"/>
    <property type="match status" value="1"/>
</dbReference>
<dbReference type="SUPFAM" id="SSF49764">
    <property type="entry name" value="HSP20-like chaperones"/>
    <property type="match status" value="1"/>
</dbReference>
<dbReference type="Pfam" id="PF00011">
    <property type="entry name" value="HSP20"/>
    <property type="match status" value="1"/>
</dbReference>
<dbReference type="PROSITE" id="PS01031">
    <property type="entry name" value="SHSP"/>
    <property type="match status" value="1"/>
</dbReference>
<dbReference type="Proteomes" id="UP000703893">
    <property type="component" value="Unassembled WGS sequence"/>
</dbReference>
<comment type="caution">
    <text evidence="4">The sequence shown here is derived from an EMBL/GenBank/DDBJ whole genome shotgun (WGS) entry which is preliminary data.</text>
</comment>
<name>A0A938BKS3_9BACT</name>
<reference evidence="4 5" key="1">
    <citation type="submission" date="2019-03" db="EMBL/GenBank/DDBJ databases">
        <title>Lake Tanganyika Metagenome-Assembled Genomes (MAGs).</title>
        <authorList>
            <person name="Tran P."/>
        </authorList>
    </citation>
    <scope>NUCLEOTIDE SEQUENCE [LARGE SCALE GENOMIC DNA]</scope>
    <source>
        <strain evidence="4">K_DeepCast_65m_m2_236</strain>
    </source>
</reference>
<organism evidence="4 5">
    <name type="scientific">Candidatus Tanganyikabacteria bacterium</name>
    <dbReference type="NCBI Taxonomy" id="2961651"/>
    <lineage>
        <taxon>Bacteria</taxon>
        <taxon>Bacillati</taxon>
        <taxon>Candidatus Sericytochromatia</taxon>
        <taxon>Candidatus Tanganyikabacteria</taxon>
    </lineage>
</organism>
<dbReference type="AlphaFoldDB" id="A0A938BKS3"/>
<evidence type="ECO:0000256" key="1">
    <source>
        <dbReference type="PROSITE-ProRule" id="PRU00285"/>
    </source>
</evidence>
<feature type="domain" description="SHSP" evidence="3">
    <location>
        <begin position="34"/>
        <end position="145"/>
    </location>
</feature>
<evidence type="ECO:0000313" key="4">
    <source>
        <dbReference type="EMBL" id="MBM3274521.1"/>
    </source>
</evidence>
<dbReference type="CDD" id="cd06464">
    <property type="entry name" value="ACD_sHsps-like"/>
    <property type="match status" value="1"/>
</dbReference>
<dbReference type="InterPro" id="IPR008978">
    <property type="entry name" value="HSP20-like_chaperone"/>
</dbReference>
<accession>A0A938BKS3</accession>
<proteinExistence type="inferred from homology"/>
<evidence type="ECO:0000256" key="2">
    <source>
        <dbReference type="RuleBase" id="RU003616"/>
    </source>
</evidence>